<sequence>MFDTLFRKTALVNLELADQSELGALAEAAKQAAKAFKLDETALHASMLASEAQGAQFAGEQAVIVYASSDTLKAPRTLLVTLAKPVAWGSGEGAHAVSQLVILAMPGDHSDEEKQAVLTRIRRKLDAGVPSAAKQVEQFARTLLAE</sequence>
<dbReference type="Pfam" id="PF00359">
    <property type="entry name" value="PTS_EIIA_2"/>
    <property type="match status" value="1"/>
</dbReference>
<dbReference type="EMBL" id="JBHTOK010000014">
    <property type="protein sequence ID" value="MFD1440395.1"/>
    <property type="molecule type" value="Genomic_DNA"/>
</dbReference>
<evidence type="ECO:0000259" key="1">
    <source>
        <dbReference type="Pfam" id="PF00359"/>
    </source>
</evidence>
<organism evidence="2 3">
    <name type="scientific">Lacticaseibacillus hegangensis</name>
    <dbReference type="NCBI Taxonomy" id="2486010"/>
    <lineage>
        <taxon>Bacteria</taxon>
        <taxon>Bacillati</taxon>
        <taxon>Bacillota</taxon>
        <taxon>Bacilli</taxon>
        <taxon>Lactobacillales</taxon>
        <taxon>Lactobacillaceae</taxon>
        <taxon>Lacticaseibacillus</taxon>
    </lineage>
</organism>
<protein>
    <submittedName>
        <fullName evidence="2">PTS sugar transporter subunit IIA</fullName>
    </submittedName>
</protein>
<proteinExistence type="predicted"/>
<accession>A0ABW4CUV7</accession>
<keyword evidence="2" id="KW-0762">Sugar transport</keyword>
<name>A0ABW4CUV7_9LACO</name>
<dbReference type="InterPro" id="IPR002178">
    <property type="entry name" value="PTS_EIIA_type-2_dom"/>
</dbReference>
<comment type="caution">
    <text evidence="2">The sequence shown here is derived from an EMBL/GenBank/DDBJ whole genome shotgun (WGS) entry which is preliminary data.</text>
</comment>
<evidence type="ECO:0000313" key="3">
    <source>
        <dbReference type="Proteomes" id="UP001597212"/>
    </source>
</evidence>
<dbReference type="Gene3D" id="3.40.930.10">
    <property type="entry name" value="Mannitol-specific EII, Chain A"/>
    <property type="match status" value="1"/>
</dbReference>
<reference evidence="3" key="1">
    <citation type="journal article" date="2019" name="Int. J. Syst. Evol. Microbiol.">
        <title>The Global Catalogue of Microorganisms (GCM) 10K type strain sequencing project: providing services to taxonomists for standard genome sequencing and annotation.</title>
        <authorList>
            <consortium name="The Broad Institute Genomics Platform"/>
            <consortium name="The Broad Institute Genome Sequencing Center for Infectious Disease"/>
            <person name="Wu L."/>
            <person name="Ma J."/>
        </authorList>
    </citation>
    <scope>NUCLEOTIDE SEQUENCE [LARGE SCALE GENOMIC DNA]</scope>
    <source>
        <strain evidence="3">CCM 8912</strain>
    </source>
</reference>
<dbReference type="SUPFAM" id="SSF55804">
    <property type="entry name" value="Phoshotransferase/anion transport protein"/>
    <property type="match status" value="1"/>
</dbReference>
<evidence type="ECO:0000313" key="2">
    <source>
        <dbReference type="EMBL" id="MFD1440395.1"/>
    </source>
</evidence>
<feature type="domain" description="PTS EIIA type-2" evidence="1">
    <location>
        <begin position="11"/>
        <end position="125"/>
    </location>
</feature>
<dbReference type="RefSeq" id="WP_125757309.1">
    <property type="nucleotide sequence ID" value="NZ_JBHTOK010000014.1"/>
</dbReference>
<dbReference type="Proteomes" id="UP001597212">
    <property type="component" value="Unassembled WGS sequence"/>
</dbReference>
<keyword evidence="3" id="KW-1185">Reference proteome</keyword>
<keyword evidence="2" id="KW-0813">Transport</keyword>
<dbReference type="InterPro" id="IPR016152">
    <property type="entry name" value="PTrfase/Anion_transptr"/>
</dbReference>
<gene>
    <name evidence="2" type="ORF">ACFQ5K_03190</name>
</gene>